<dbReference type="InterPro" id="IPR029058">
    <property type="entry name" value="AB_hydrolase_fold"/>
</dbReference>
<protein>
    <recommendedName>
        <fullName evidence="2">Peptidase S9 prolyl oligopeptidase catalytic domain-containing protein</fullName>
    </recommendedName>
</protein>
<evidence type="ECO:0000313" key="3">
    <source>
        <dbReference type="EMBL" id="KGN91818.1"/>
    </source>
</evidence>
<accession>A0ABR4XJG1</accession>
<name>A0ABR4XJG1_9PORP</name>
<keyword evidence="4" id="KW-1185">Reference proteome</keyword>
<reference evidence="3 4" key="1">
    <citation type="submission" date="2014-08" db="EMBL/GenBank/DDBJ databases">
        <title>Porphyromonas canoris strain:OH2762 Genome sequencing.</title>
        <authorList>
            <person name="Wallis C."/>
            <person name="Deusch O."/>
            <person name="O'Flynn C."/>
            <person name="Davis I."/>
            <person name="Jospin G."/>
            <person name="Darling A.E."/>
            <person name="Coil D.A."/>
            <person name="Alexiev A."/>
            <person name="Horsfall A."/>
            <person name="Kirkwood N."/>
            <person name="Harris S."/>
            <person name="Eisen J.A."/>
        </authorList>
    </citation>
    <scope>NUCLEOTIDE SEQUENCE [LARGE SCALE GENOMIC DNA]</scope>
    <source>
        <strain evidence="4">COT-108 OH2762</strain>
    </source>
</reference>
<evidence type="ECO:0000259" key="2">
    <source>
        <dbReference type="Pfam" id="PF00326"/>
    </source>
</evidence>
<dbReference type="Proteomes" id="UP000030101">
    <property type="component" value="Unassembled WGS sequence"/>
</dbReference>
<dbReference type="SUPFAM" id="SSF53474">
    <property type="entry name" value="alpha/beta-Hydrolases"/>
    <property type="match status" value="1"/>
</dbReference>
<dbReference type="EMBL" id="JQZV01000013">
    <property type="protein sequence ID" value="KGN91818.1"/>
    <property type="molecule type" value="Genomic_DNA"/>
</dbReference>
<evidence type="ECO:0000313" key="4">
    <source>
        <dbReference type="Proteomes" id="UP000030101"/>
    </source>
</evidence>
<proteinExistence type="predicted"/>
<gene>
    <name evidence="3" type="ORF">HQ43_06995</name>
</gene>
<evidence type="ECO:0000256" key="1">
    <source>
        <dbReference type="ARBA" id="ARBA00022801"/>
    </source>
</evidence>
<feature type="domain" description="Peptidase S9 prolyl oligopeptidase catalytic" evidence="2">
    <location>
        <begin position="628"/>
        <end position="835"/>
    </location>
</feature>
<dbReference type="PANTHER" id="PTHR42776:SF4">
    <property type="entry name" value="ACYLAMINO-ACID-RELEASING ENZYME"/>
    <property type="match status" value="1"/>
</dbReference>
<keyword evidence="1" id="KW-0378">Hydrolase</keyword>
<dbReference type="Pfam" id="PF00326">
    <property type="entry name" value="Peptidase_S9"/>
    <property type="match status" value="1"/>
</dbReference>
<dbReference type="InterPro" id="IPR001375">
    <property type="entry name" value="Peptidase_S9_cat"/>
</dbReference>
<dbReference type="PANTHER" id="PTHR42776">
    <property type="entry name" value="SERINE PEPTIDASE S9 FAMILY MEMBER"/>
    <property type="match status" value="1"/>
</dbReference>
<comment type="caution">
    <text evidence="3">The sequence shown here is derived from an EMBL/GenBank/DDBJ whole genome shotgun (WGS) entry which is preliminary data.</text>
</comment>
<sequence length="849" mass="94770">MGSGALLAQDTKAKQEIKTPKISYAKRLQYAGPVNISRPVLSDSTNLSGKSYDVQTMLYYSPRVNLANDTRTLLSPKSGEKPVFSVPVKRIADPNTLQYHIFNFNLLPETYTKGTLSIECNAPFEVLVDNASKLKGVGAKAVSDSIKPQTSKITLLPKTHAVTVKVALSSKDSLENIELRAGFTPDREDRIVEVRSDAKHHPDPNFMIYGRTLAGSQISPSGDYVILYFRPSAASRAGEQSLLFHKGKKIAEFDGVASRARWMPKTDKLYYDETTEKGRTLYAYDPKVMKREVIHSGIPETGSYFMSPGETSLIFNVSEEGQKYNKNLDRLAAPGDRLPGFRHRNFISIFDLKSGVFYPVTFGNRSTYIQDVAPDDSKLIFSVSTPTPTKRPFRSTSYYEVDLRTRRVDTLFVNDTEIASLYYSALPNMLVATGSADAFHGVGRLLPKGMIVNTYDTQLFLYDRVNKTARPLSKSLDRSIETVLVPTNRPEAYFIAEVGDRKLLYVSDIKSGKITRLSKKEDYVKNFSVSALSGDVTYIGQSATSSDRFYMIDAKKRREALLYDLDAEKGKDLIRSNMADWDYIAPDGTEIQGRFYLPPNFDPNKKYPMIVYYYAGTSPVNRMFEGSYSLAMYASLGYVVYSMNPSGSTGYGQEFAARHVNAWGDRTAAEIIGAVKAFCKSHPFVNAKKVGCMGASYGGFMTQYLQTQTDIFAAAASHAGISALSSYWGEGYWGVGYSSVASADSYPWNNPDLYTKHSPLFLADKINTPLLLLHGTKDTNVPDGESVQMYQALKILGKEVEYVRIYGEDHGIINPEKRLAWTSTIMAWFAKHLQDDPTWWNDLFPANNL</sequence>
<dbReference type="Gene3D" id="3.40.50.1820">
    <property type="entry name" value="alpha/beta hydrolase"/>
    <property type="match status" value="1"/>
</dbReference>
<dbReference type="SUPFAM" id="SSF82171">
    <property type="entry name" value="DPP6 N-terminal domain-like"/>
    <property type="match status" value="1"/>
</dbReference>
<organism evidence="3 4">
    <name type="scientific">Porphyromonas canoris</name>
    <dbReference type="NCBI Taxonomy" id="36875"/>
    <lineage>
        <taxon>Bacteria</taxon>
        <taxon>Pseudomonadati</taxon>
        <taxon>Bacteroidota</taxon>
        <taxon>Bacteroidia</taxon>
        <taxon>Bacteroidales</taxon>
        <taxon>Porphyromonadaceae</taxon>
        <taxon>Porphyromonas</taxon>
    </lineage>
</organism>